<dbReference type="Proteomes" id="UP000695022">
    <property type="component" value="Unplaced"/>
</dbReference>
<protein>
    <recommendedName>
        <fullName evidence="2 11">Zinc finger Ran-binding domain-containing protein 2</fullName>
    </recommendedName>
</protein>
<evidence type="ECO:0000313" key="16">
    <source>
        <dbReference type="RefSeq" id="XP_014662543.1"/>
    </source>
</evidence>
<dbReference type="SUPFAM" id="SSF90209">
    <property type="entry name" value="Ran binding protein zinc finger-like"/>
    <property type="match status" value="2"/>
</dbReference>
<evidence type="ECO:0000256" key="2">
    <source>
        <dbReference type="ARBA" id="ARBA00017543"/>
    </source>
</evidence>
<comment type="subcellular location">
    <subcellularLocation>
        <location evidence="1 11">Nucleus</location>
    </subcellularLocation>
</comment>
<keyword evidence="4 11" id="KW-0479">Metal-binding</keyword>
<keyword evidence="3" id="KW-0597">Phosphoprotein</keyword>
<feature type="compositionally biased region" description="Low complexity" evidence="13">
    <location>
        <begin position="270"/>
        <end position="280"/>
    </location>
</feature>
<keyword evidence="7 11" id="KW-0862">Zinc</keyword>
<keyword evidence="8 11" id="KW-0694">RNA-binding</keyword>
<evidence type="ECO:0000256" key="3">
    <source>
        <dbReference type="ARBA" id="ARBA00022553"/>
    </source>
</evidence>
<feature type="compositionally biased region" description="Basic and acidic residues" evidence="13">
    <location>
        <begin position="284"/>
        <end position="303"/>
    </location>
</feature>
<evidence type="ECO:0000313" key="15">
    <source>
        <dbReference type="Proteomes" id="UP000695022"/>
    </source>
</evidence>
<feature type="compositionally biased region" description="Acidic residues" evidence="13">
    <location>
        <begin position="154"/>
        <end position="166"/>
    </location>
</feature>
<dbReference type="InterPro" id="IPR017337">
    <property type="entry name" value="ZRANB2"/>
</dbReference>
<evidence type="ECO:0000256" key="13">
    <source>
        <dbReference type="SAM" id="MobiDB-lite"/>
    </source>
</evidence>
<evidence type="ECO:0000256" key="4">
    <source>
        <dbReference type="ARBA" id="ARBA00022723"/>
    </source>
</evidence>
<keyword evidence="6 12" id="KW-0863">Zinc-finger</keyword>
<dbReference type="InterPro" id="IPR036443">
    <property type="entry name" value="Znf_RanBP2_sf"/>
</dbReference>
<gene>
    <name evidence="16" type="primary">LOC106805466</name>
</gene>
<feature type="domain" description="RanBP2-type" evidence="14">
    <location>
        <begin position="11"/>
        <end position="42"/>
    </location>
</feature>
<sequence>MATEKFPRKMADGDWICNDAKCGNVNFARRTTCNRCGTDKPLVGPKVKKSGVEIGKHLAEKSKGLFSADDWQCAKCGNVNWARRKDCNMCNAARYGPIEERTGLGGGFNERDNVEYNEHVSDEDELYDEFGRLKKGKVRDDIKDTTSSSIKPIEDDEDDDEDDEDGDLSKYQLDSDDDEKSGDDLSKYQLEDEKDDKSDQGSRSRKRPASRSRSGSRSSSSSSRSRSYSSSSRSSSSSSQSRSRSGSRQKHRTRSRSRSPHRHKRHAAGSKSDSSRPSFRSRSRSHDSSRERSRSGSSDKHKY</sequence>
<evidence type="ECO:0000256" key="5">
    <source>
        <dbReference type="ARBA" id="ARBA00022737"/>
    </source>
</evidence>
<dbReference type="PIRSF" id="PIRSF037956">
    <property type="entry name" value="UCP037956_ZnF_Ran"/>
    <property type="match status" value="1"/>
</dbReference>
<proteinExistence type="inferred from homology"/>
<feature type="compositionally biased region" description="Low complexity" evidence="13">
    <location>
        <begin position="211"/>
        <end position="244"/>
    </location>
</feature>
<evidence type="ECO:0000256" key="7">
    <source>
        <dbReference type="ARBA" id="ARBA00022833"/>
    </source>
</evidence>
<keyword evidence="15" id="KW-1185">Reference proteome</keyword>
<keyword evidence="9 11" id="KW-0539">Nucleus</keyword>
<dbReference type="PROSITE" id="PS01358">
    <property type="entry name" value="ZF_RANBP2_1"/>
    <property type="match status" value="2"/>
</dbReference>
<evidence type="ECO:0000256" key="1">
    <source>
        <dbReference type="ARBA" id="ARBA00004123"/>
    </source>
</evidence>
<feature type="compositionally biased region" description="Basic residues" evidence="13">
    <location>
        <begin position="245"/>
        <end position="268"/>
    </location>
</feature>
<dbReference type="Gene3D" id="4.10.1060.10">
    <property type="entry name" value="Zinc finger, RanBP2-type"/>
    <property type="match status" value="2"/>
</dbReference>
<evidence type="ECO:0000256" key="11">
    <source>
        <dbReference type="PIRNR" id="PIRNR037956"/>
    </source>
</evidence>
<evidence type="ECO:0000256" key="6">
    <source>
        <dbReference type="ARBA" id="ARBA00022771"/>
    </source>
</evidence>
<evidence type="ECO:0000256" key="9">
    <source>
        <dbReference type="ARBA" id="ARBA00023242"/>
    </source>
</evidence>
<feature type="domain" description="RanBP2-type" evidence="14">
    <location>
        <begin position="67"/>
        <end position="96"/>
    </location>
</feature>
<dbReference type="RefSeq" id="XP_014662543.1">
    <property type="nucleotide sequence ID" value="XM_014807057.1"/>
</dbReference>
<dbReference type="Pfam" id="PF00641">
    <property type="entry name" value="Zn_ribbon_RanBP"/>
    <property type="match status" value="2"/>
</dbReference>
<keyword evidence="5" id="KW-0677">Repeat</keyword>
<dbReference type="PANTHER" id="PTHR12999:SF17">
    <property type="entry name" value="ZINC FINGER RAN-BINDING DOMAIN-CONTAINING PROTEIN 2"/>
    <property type="match status" value="1"/>
</dbReference>
<reference evidence="16" key="1">
    <citation type="submission" date="2025-08" db="UniProtKB">
        <authorList>
            <consortium name="RefSeq"/>
        </authorList>
    </citation>
    <scope>IDENTIFICATION</scope>
</reference>
<accession>A0ABM1DRH2</accession>
<dbReference type="GeneID" id="106805466"/>
<dbReference type="SMART" id="SM00547">
    <property type="entry name" value="ZnF_RBZ"/>
    <property type="match status" value="2"/>
</dbReference>
<evidence type="ECO:0000256" key="8">
    <source>
        <dbReference type="ARBA" id="ARBA00022884"/>
    </source>
</evidence>
<dbReference type="PROSITE" id="PS50199">
    <property type="entry name" value="ZF_RANBP2_2"/>
    <property type="match status" value="2"/>
</dbReference>
<evidence type="ECO:0000256" key="12">
    <source>
        <dbReference type="PROSITE-ProRule" id="PRU00322"/>
    </source>
</evidence>
<evidence type="ECO:0000256" key="10">
    <source>
        <dbReference type="ARBA" id="ARBA00025731"/>
    </source>
</evidence>
<evidence type="ECO:0000259" key="14">
    <source>
        <dbReference type="PROSITE" id="PS50199"/>
    </source>
</evidence>
<dbReference type="PANTHER" id="PTHR12999">
    <property type="entry name" value="ZINC FINGER RAN-BINDING DOMAIN-CONTAINING PROTEIN 2 ZRANB2-RELATED"/>
    <property type="match status" value="1"/>
</dbReference>
<organism evidence="15 16">
    <name type="scientific">Priapulus caudatus</name>
    <name type="common">Priapulid worm</name>
    <dbReference type="NCBI Taxonomy" id="37621"/>
    <lineage>
        <taxon>Eukaryota</taxon>
        <taxon>Metazoa</taxon>
        <taxon>Ecdysozoa</taxon>
        <taxon>Scalidophora</taxon>
        <taxon>Priapulida</taxon>
        <taxon>Priapulimorpha</taxon>
        <taxon>Priapulimorphida</taxon>
        <taxon>Priapulidae</taxon>
        <taxon>Priapulus</taxon>
    </lineage>
</organism>
<dbReference type="InterPro" id="IPR001876">
    <property type="entry name" value="Znf_RanBP2"/>
</dbReference>
<feature type="compositionally biased region" description="Basic and acidic residues" evidence="13">
    <location>
        <begin position="182"/>
        <end position="202"/>
    </location>
</feature>
<feature type="region of interest" description="Disordered" evidence="13">
    <location>
        <begin position="131"/>
        <end position="303"/>
    </location>
</feature>
<comment type="similarity">
    <text evidence="10 11">Belongs to the ZRANB2 family.</text>
</comment>
<name>A0ABM1DRH2_PRICU</name>